<dbReference type="InterPro" id="IPR036388">
    <property type="entry name" value="WH-like_DNA-bd_sf"/>
</dbReference>
<proteinExistence type="predicted"/>
<dbReference type="Pfam" id="PF09339">
    <property type="entry name" value="HTH_IclR"/>
    <property type="match status" value="1"/>
</dbReference>
<keyword evidence="2" id="KW-0238">DNA-binding</keyword>
<dbReference type="PANTHER" id="PTHR30136">
    <property type="entry name" value="HELIX-TURN-HELIX TRANSCRIPTIONAL REGULATOR, ICLR FAMILY"/>
    <property type="match status" value="1"/>
</dbReference>
<evidence type="ECO:0000313" key="6">
    <source>
        <dbReference type="EMBL" id="NBG87300.1"/>
    </source>
</evidence>
<dbReference type="RefSeq" id="WP_160718612.1">
    <property type="nucleotide sequence ID" value="NZ_SUMG01000002.1"/>
</dbReference>
<evidence type="ECO:0000256" key="2">
    <source>
        <dbReference type="ARBA" id="ARBA00023125"/>
    </source>
</evidence>
<dbReference type="PROSITE" id="PS51078">
    <property type="entry name" value="ICLR_ED"/>
    <property type="match status" value="1"/>
</dbReference>
<dbReference type="SMART" id="SM00346">
    <property type="entry name" value="HTH_ICLR"/>
    <property type="match status" value="1"/>
</dbReference>
<dbReference type="AlphaFoldDB" id="A0AA44BDN4"/>
<dbReference type="Gene3D" id="1.10.10.10">
    <property type="entry name" value="Winged helix-like DNA-binding domain superfamily/Winged helix DNA-binding domain"/>
    <property type="match status" value="1"/>
</dbReference>
<evidence type="ECO:0000256" key="1">
    <source>
        <dbReference type="ARBA" id="ARBA00023015"/>
    </source>
</evidence>
<evidence type="ECO:0000259" key="5">
    <source>
        <dbReference type="PROSITE" id="PS51078"/>
    </source>
</evidence>
<feature type="domain" description="HTH iclR-type" evidence="4">
    <location>
        <begin position="6"/>
        <end position="67"/>
    </location>
</feature>
<protein>
    <submittedName>
        <fullName evidence="6">IclR family transcriptional regulator</fullName>
    </submittedName>
</protein>
<name>A0AA44BDN4_9CLOT</name>
<evidence type="ECO:0000256" key="3">
    <source>
        <dbReference type="ARBA" id="ARBA00023163"/>
    </source>
</evidence>
<dbReference type="Gene3D" id="3.30.450.40">
    <property type="match status" value="1"/>
</dbReference>
<gene>
    <name evidence="6" type="ORF">ISALK_02180</name>
</gene>
<dbReference type="Proteomes" id="UP000449710">
    <property type="component" value="Unassembled WGS sequence"/>
</dbReference>
<comment type="caution">
    <text evidence="6">The sequence shown here is derived from an EMBL/GenBank/DDBJ whole genome shotgun (WGS) entry which is preliminary data.</text>
</comment>
<dbReference type="GO" id="GO:0045892">
    <property type="term" value="P:negative regulation of DNA-templated transcription"/>
    <property type="evidence" value="ECO:0007669"/>
    <property type="project" value="TreeGrafter"/>
</dbReference>
<keyword evidence="1" id="KW-0805">Transcription regulation</keyword>
<dbReference type="GO" id="GO:0003700">
    <property type="term" value="F:DNA-binding transcription factor activity"/>
    <property type="evidence" value="ECO:0007669"/>
    <property type="project" value="TreeGrafter"/>
</dbReference>
<accession>A0AA44BDN4</accession>
<dbReference type="CDD" id="cd00090">
    <property type="entry name" value="HTH_ARSR"/>
    <property type="match status" value="1"/>
</dbReference>
<dbReference type="InterPro" id="IPR005471">
    <property type="entry name" value="Tscrpt_reg_IclR_N"/>
</dbReference>
<dbReference type="InterPro" id="IPR050707">
    <property type="entry name" value="HTH_MetabolicPath_Reg"/>
</dbReference>
<dbReference type="InterPro" id="IPR014757">
    <property type="entry name" value="Tscrpt_reg_IclR_C"/>
</dbReference>
<dbReference type="PROSITE" id="PS51077">
    <property type="entry name" value="HTH_ICLR"/>
    <property type="match status" value="1"/>
</dbReference>
<dbReference type="SUPFAM" id="SSF55781">
    <property type="entry name" value="GAF domain-like"/>
    <property type="match status" value="1"/>
</dbReference>
<dbReference type="EMBL" id="SUMG01000002">
    <property type="protein sequence ID" value="NBG87300.1"/>
    <property type="molecule type" value="Genomic_DNA"/>
</dbReference>
<evidence type="ECO:0000313" key="7">
    <source>
        <dbReference type="Proteomes" id="UP000449710"/>
    </source>
</evidence>
<sequence>MSKGSIQSVTKALHVLELFTEKPAWSITEIGERLQFPSSTTHRLVITLEEAGYVYREQETKKYYLTIKPYLIGSKTETVSQLEKQAQGVIQLLAQEINESVNISIAQGIYAVTVLKANPERKFSAVPNIGDKRQLHATSVGKCLLAYNSNGCLDQLMNAKEPLKAYNNRTLTDRKEIRESLQTVRENGFAIDREEVEAGLTCFGAPIFDEMVHCIAAVSISVPTFRIEKEQFFIDRVMETASEISSKF</sequence>
<dbReference type="InterPro" id="IPR011991">
    <property type="entry name" value="ArsR-like_HTH"/>
</dbReference>
<keyword evidence="3" id="KW-0804">Transcription</keyword>
<organism evidence="6 7">
    <name type="scientific">Isachenkonia alkalipeptolytica</name>
    <dbReference type="NCBI Taxonomy" id="2565777"/>
    <lineage>
        <taxon>Bacteria</taxon>
        <taxon>Bacillati</taxon>
        <taxon>Bacillota</taxon>
        <taxon>Clostridia</taxon>
        <taxon>Eubacteriales</taxon>
        <taxon>Clostridiaceae</taxon>
        <taxon>Isachenkonia</taxon>
    </lineage>
</organism>
<keyword evidence="7" id="KW-1185">Reference proteome</keyword>
<dbReference type="InterPro" id="IPR036390">
    <property type="entry name" value="WH_DNA-bd_sf"/>
</dbReference>
<reference evidence="6 7" key="1">
    <citation type="submission" date="2019-04" db="EMBL/GenBank/DDBJ databases">
        <title>Isachenkonia alkalipeptolytica gen. nov. sp. nov. a new anaerobic, alkiliphilic organothrophic bacterium capable to reduce synthesized ferrihydrite isolated from a soda lake.</title>
        <authorList>
            <person name="Toshchakov S.V."/>
            <person name="Zavarzina D.G."/>
            <person name="Zhilina T.N."/>
            <person name="Kostrikina N.A."/>
            <person name="Kublanov I.V."/>
        </authorList>
    </citation>
    <scope>NUCLEOTIDE SEQUENCE [LARGE SCALE GENOMIC DNA]</scope>
    <source>
        <strain evidence="6 7">Z-1701</strain>
    </source>
</reference>
<dbReference type="SUPFAM" id="SSF46785">
    <property type="entry name" value="Winged helix' DNA-binding domain"/>
    <property type="match status" value="1"/>
</dbReference>
<feature type="domain" description="IclR-ED" evidence="5">
    <location>
        <begin position="68"/>
        <end position="248"/>
    </location>
</feature>
<dbReference type="Pfam" id="PF01614">
    <property type="entry name" value="IclR_C"/>
    <property type="match status" value="1"/>
</dbReference>
<dbReference type="GO" id="GO:0003677">
    <property type="term" value="F:DNA binding"/>
    <property type="evidence" value="ECO:0007669"/>
    <property type="project" value="UniProtKB-KW"/>
</dbReference>
<evidence type="ECO:0000259" key="4">
    <source>
        <dbReference type="PROSITE" id="PS51077"/>
    </source>
</evidence>
<dbReference type="PANTHER" id="PTHR30136:SF24">
    <property type="entry name" value="HTH-TYPE TRANSCRIPTIONAL REPRESSOR ALLR"/>
    <property type="match status" value="1"/>
</dbReference>
<dbReference type="InterPro" id="IPR029016">
    <property type="entry name" value="GAF-like_dom_sf"/>
</dbReference>